<evidence type="ECO:0000313" key="2">
    <source>
        <dbReference type="Proteomes" id="UP000236311"/>
    </source>
</evidence>
<name>A0A2K4ZIR8_9FIRM</name>
<dbReference type="Proteomes" id="UP000236311">
    <property type="component" value="Unassembled WGS sequence"/>
</dbReference>
<keyword evidence="2" id="KW-1185">Reference proteome</keyword>
<sequence>MKRKSKRRRRKNKILWVLMICMGIRAITICATKFTGKRKDRTTPEEVPILSISMVEDVKGRGGSGYVVGKDKQVLESWLKYSFDNNDSVSTERIAEILSDIYEEAVDTNTLGSLDMMRRMVARLGENGYVAVDSGNQIDMIQAEQAFDFCKAVDEKEMDELTIIVVMEMGIRKFDLKTEDGNVNIVRGYYQYDQNGSLQNRSTVSYPADFWQYTEEGYLIFEGSYFSDENYILTLSDTPEHTMLRILPLDEKCREYNRKYILPVCYEQNNLFLCNWSEDDFGDLDFYDLFDRFYPMMYSQPVPYMADENLGVGAVYQIQGELFENVIGTYFNMDRETLRSKTTYLSELAAYEYRPRGFYEVEYPDIAYPEVVRYRENEDGTVTLYVNAVYPGGNMSKEFSHITVIRPFSEESFQYVSNEITLPEGDHEIWWHSNRLTEEERENLFPKEVYGRT</sequence>
<proteinExistence type="predicted"/>
<dbReference type="Pfam" id="PF19546">
    <property type="entry name" value="DUF6070"/>
    <property type="match status" value="1"/>
</dbReference>
<reference evidence="1 2" key="1">
    <citation type="submission" date="2018-01" db="EMBL/GenBank/DDBJ databases">
        <authorList>
            <person name="Gaut B.S."/>
            <person name="Morton B.R."/>
            <person name="Clegg M.T."/>
            <person name="Duvall M.R."/>
        </authorList>
    </citation>
    <scope>NUCLEOTIDE SEQUENCE [LARGE SCALE GENOMIC DNA]</scope>
    <source>
        <strain evidence="1">GP69</strain>
    </source>
</reference>
<dbReference type="AlphaFoldDB" id="A0A2K4ZIR8"/>
<evidence type="ECO:0000313" key="1">
    <source>
        <dbReference type="EMBL" id="SOY30383.1"/>
    </source>
</evidence>
<organism evidence="1 2">
    <name type="scientific">Acetatifactor muris</name>
    <dbReference type="NCBI Taxonomy" id="879566"/>
    <lineage>
        <taxon>Bacteria</taxon>
        <taxon>Bacillati</taxon>
        <taxon>Bacillota</taxon>
        <taxon>Clostridia</taxon>
        <taxon>Lachnospirales</taxon>
        <taxon>Lachnospiraceae</taxon>
        <taxon>Acetatifactor</taxon>
    </lineage>
</organism>
<dbReference type="InterPro" id="IPR045714">
    <property type="entry name" value="DUF6070"/>
</dbReference>
<accession>A0A2K4ZIR8</accession>
<gene>
    <name evidence="1" type="ORF">AMURIS_03110</name>
</gene>
<evidence type="ECO:0008006" key="3">
    <source>
        <dbReference type="Google" id="ProtNLM"/>
    </source>
</evidence>
<protein>
    <recommendedName>
        <fullName evidence="3">Short-chain isoprenyl diphosphate synthase</fullName>
    </recommendedName>
</protein>
<dbReference type="EMBL" id="OFSM01000015">
    <property type="protein sequence ID" value="SOY30383.1"/>
    <property type="molecule type" value="Genomic_DNA"/>
</dbReference>